<proteinExistence type="predicted"/>
<accession>A0ABS7T2F7</accession>
<protein>
    <recommendedName>
        <fullName evidence="3">GIY-YIG domain-containing protein</fullName>
    </recommendedName>
</protein>
<gene>
    <name evidence="1" type="ORF">K6753_00740</name>
</gene>
<dbReference type="Proteomes" id="UP001430954">
    <property type="component" value="Unassembled WGS sequence"/>
</dbReference>
<sequence length="100" mass="10941">MAIQIGNYNFEGPFGSLDALRNASGVYAILGCNSPEQYVVVDVGESATLKNRIAGHDRQGQWKGCGYGTLFAAAHYTDASTRMRIERELRAIYNPPCGLR</sequence>
<reference evidence="1 2" key="1">
    <citation type="submission" date="2021-09" db="EMBL/GenBank/DDBJ databases">
        <title>Lysobacter sp. 13A isolated from the river sediment.</title>
        <authorList>
            <person name="Liu H."/>
            <person name="Li S."/>
            <person name="Mao S."/>
        </authorList>
    </citation>
    <scope>NUCLEOTIDE SEQUENCE [LARGE SCALE GENOMIC DNA]</scope>
    <source>
        <strain evidence="1 2">13A</strain>
    </source>
</reference>
<dbReference type="EMBL" id="JAINZW010000001">
    <property type="protein sequence ID" value="MBZ4038061.1"/>
    <property type="molecule type" value="Genomic_DNA"/>
</dbReference>
<evidence type="ECO:0008006" key="3">
    <source>
        <dbReference type="Google" id="ProtNLM"/>
    </source>
</evidence>
<evidence type="ECO:0000313" key="1">
    <source>
        <dbReference type="EMBL" id="MBZ4038061.1"/>
    </source>
</evidence>
<dbReference type="RefSeq" id="WP_223674276.1">
    <property type="nucleotide sequence ID" value="NZ_JAINZW010000001.1"/>
</dbReference>
<name>A0ABS7T2F7_9GAMM</name>
<organism evidence="1 2">
    <name type="scientific">Novilysobacter selenitireducens</name>
    <dbReference type="NCBI Taxonomy" id="2872639"/>
    <lineage>
        <taxon>Bacteria</taxon>
        <taxon>Pseudomonadati</taxon>
        <taxon>Pseudomonadota</taxon>
        <taxon>Gammaproteobacteria</taxon>
        <taxon>Lysobacterales</taxon>
        <taxon>Lysobacteraceae</taxon>
        <taxon>Novilysobacter</taxon>
    </lineage>
</organism>
<keyword evidence="2" id="KW-1185">Reference proteome</keyword>
<comment type="caution">
    <text evidence="1">The sequence shown here is derived from an EMBL/GenBank/DDBJ whole genome shotgun (WGS) entry which is preliminary data.</text>
</comment>
<evidence type="ECO:0000313" key="2">
    <source>
        <dbReference type="Proteomes" id="UP001430954"/>
    </source>
</evidence>